<dbReference type="Proteomes" id="UP000305948">
    <property type="component" value="Unassembled WGS sequence"/>
</dbReference>
<sequence length="169" mass="18719">MTDTYIALYSTGQRGKYHWQLVFPTSSGGALGHTGLVFQVRLKEVWVTEHYDCMNLLEDPTFLCVVRLPPVSDPIKAQQIAAGEDPGQRDTPLLWTHSQAGLGWSCAQWIIRILRTYIAEGIMTDSLTAGAKDKGANFYLQICGLGAKAEDDEGAGQTEDGVWVLWWNT</sequence>
<evidence type="ECO:0000313" key="1">
    <source>
        <dbReference type="EMBL" id="TFK52061.1"/>
    </source>
</evidence>
<protein>
    <submittedName>
        <fullName evidence="1">Uncharacterized protein</fullName>
    </submittedName>
</protein>
<dbReference type="EMBL" id="ML213510">
    <property type="protein sequence ID" value="TFK52061.1"/>
    <property type="molecule type" value="Genomic_DNA"/>
</dbReference>
<name>A0A5C3NET9_9AGAM</name>
<evidence type="ECO:0000313" key="2">
    <source>
        <dbReference type="Proteomes" id="UP000305948"/>
    </source>
</evidence>
<organism evidence="1 2">
    <name type="scientific">Heliocybe sulcata</name>
    <dbReference type="NCBI Taxonomy" id="5364"/>
    <lineage>
        <taxon>Eukaryota</taxon>
        <taxon>Fungi</taxon>
        <taxon>Dikarya</taxon>
        <taxon>Basidiomycota</taxon>
        <taxon>Agaricomycotina</taxon>
        <taxon>Agaricomycetes</taxon>
        <taxon>Gloeophyllales</taxon>
        <taxon>Gloeophyllaceae</taxon>
        <taxon>Heliocybe</taxon>
    </lineage>
</organism>
<reference evidence="1 2" key="1">
    <citation type="journal article" date="2019" name="Nat. Ecol. Evol.">
        <title>Megaphylogeny resolves global patterns of mushroom evolution.</title>
        <authorList>
            <person name="Varga T."/>
            <person name="Krizsan K."/>
            <person name="Foldi C."/>
            <person name="Dima B."/>
            <person name="Sanchez-Garcia M."/>
            <person name="Sanchez-Ramirez S."/>
            <person name="Szollosi G.J."/>
            <person name="Szarkandi J.G."/>
            <person name="Papp V."/>
            <person name="Albert L."/>
            <person name="Andreopoulos W."/>
            <person name="Angelini C."/>
            <person name="Antonin V."/>
            <person name="Barry K.W."/>
            <person name="Bougher N.L."/>
            <person name="Buchanan P."/>
            <person name="Buyck B."/>
            <person name="Bense V."/>
            <person name="Catcheside P."/>
            <person name="Chovatia M."/>
            <person name="Cooper J."/>
            <person name="Damon W."/>
            <person name="Desjardin D."/>
            <person name="Finy P."/>
            <person name="Geml J."/>
            <person name="Haridas S."/>
            <person name="Hughes K."/>
            <person name="Justo A."/>
            <person name="Karasinski D."/>
            <person name="Kautmanova I."/>
            <person name="Kiss B."/>
            <person name="Kocsube S."/>
            <person name="Kotiranta H."/>
            <person name="LaButti K.M."/>
            <person name="Lechner B.E."/>
            <person name="Liimatainen K."/>
            <person name="Lipzen A."/>
            <person name="Lukacs Z."/>
            <person name="Mihaltcheva S."/>
            <person name="Morgado L.N."/>
            <person name="Niskanen T."/>
            <person name="Noordeloos M.E."/>
            <person name="Ohm R.A."/>
            <person name="Ortiz-Santana B."/>
            <person name="Ovrebo C."/>
            <person name="Racz N."/>
            <person name="Riley R."/>
            <person name="Savchenko A."/>
            <person name="Shiryaev A."/>
            <person name="Soop K."/>
            <person name="Spirin V."/>
            <person name="Szebenyi C."/>
            <person name="Tomsovsky M."/>
            <person name="Tulloss R.E."/>
            <person name="Uehling J."/>
            <person name="Grigoriev I.V."/>
            <person name="Vagvolgyi C."/>
            <person name="Papp T."/>
            <person name="Martin F.M."/>
            <person name="Miettinen O."/>
            <person name="Hibbett D.S."/>
            <person name="Nagy L.G."/>
        </authorList>
    </citation>
    <scope>NUCLEOTIDE SEQUENCE [LARGE SCALE GENOMIC DNA]</scope>
    <source>
        <strain evidence="1 2">OMC1185</strain>
    </source>
</reference>
<dbReference type="OrthoDB" id="2837160at2759"/>
<dbReference type="AlphaFoldDB" id="A0A5C3NET9"/>
<gene>
    <name evidence="1" type="ORF">OE88DRAFT_1658841</name>
</gene>
<accession>A0A5C3NET9</accession>
<proteinExistence type="predicted"/>
<keyword evidence="2" id="KW-1185">Reference proteome</keyword>